<dbReference type="PANTHER" id="PTHR28202:SF1">
    <property type="entry name" value="ASSEMBLY FACTOR CBP4"/>
    <property type="match status" value="1"/>
</dbReference>
<dbReference type="PANTHER" id="PTHR28202">
    <property type="entry name" value="ASSEMBLY FACTOR CBP4"/>
    <property type="match status" value="1"/>
</dbReference>
<keyword evidence="7" id="KW-0472">Membrane</keyword>
<evidence type="ECO:0000256" key="12">
    <source>
        <dbReference type="SAM" id="MobiDB-lite"/>
    </source>
</evidence>
<evidence type="ECO:0000256" key="1">
    <source>
        <dbReference type="ARBA" id="ARBA00004434"/>
    </source>
</evidence>
<feature type="region of interest" description="Disordered" evidence="12">
    <location>
        <begin position="321"/>
        <end position="357"/>
    </location>
</feature>
<dbReference type="HOGENOM" id="CLU_776064_0_0_1"/>
<evidence type="ECO:0000256" key="3">
    <source>
        <dbReference type="ARBA" id="ARBA00022692"/>
    </source>
</evidence>
<evidence type="ECO:0000256" key="11">
    <source>
        <dbReference type="RuleBase" id="RU368005"/>
    </source>
</evidence>
<dbReference type="AlphaFoldDB" id="F0UVD5"/>
<evidence type="ECO:0000256" key="10">
    <source>
        <dbReference type="ARBA" id="ARBA00031521"/>
    </source>
</evidence>
<proteinExistence type="inferred from homology"/>
<keyword evidence="6 11" id="KW-0496">Mitochondrion</keyword>
<dbReference type="Pfam" id="PF07960">
    <property type="entry name" value="CBP4"/>
    <property type="match status" value="1"/>
</dbReference>
<feature type="compositionally biased region" description="Basic and acidic residues" evidence="12">
    <location>
        <begin position="11"/>
        <end position="20"/>
    </location>
</feature>
<sequence>MRNPPVAATQERIDGGDRSGERKWLVAEAEIEDLKSKFPPCRKRDCAVAEEEFSIMRSIGRSSHVSKVFPGPGAHFSKSPSADVGCQLCETNGKGRSSRIQGKCHHDWPMTQSSFRVAISSSGSFYIFKHPVGDQLDTITVSSYFREVNDNHVIVHSVEPPSLRNEFDWHYPPTDGSFSGPTSAQLIACAGIRELMTVEKSGITYPRSLFPSPHTASILWELPYPVGADCATYSTSAPSSEPENLQYDKLVLAPGATTSTKSRALVQYVRPTEEELFQKFNPELQKRNLETRDQRQKDFDSFVTQLKTHAKSDKSIWHAIKESETTNRREVETRRKAELEEAERQKAQIRKELAEGS</sequence>
<evidence type="ECO:0000256" key="5">
    <source>
        <dbReference type="ARBA" id="ARBA00022989"/>
    </source>
</evidence>
<comment type="similarity">
    <text evidence="2 11">Belongs to the CBP4 family.</text>
</comment>
<keyword evidence="8 11" id="KW-0143">Chaperone</keyword>
<accession>F0UVD5</accession>
<comment type="subcellular location">
    <subcellularLocation>
        <location evidence="1 11">Mitochondrion inner membrane</location>
        <topology evidence="1 11">Single-pass membrane protein</topology>
    </subcellularLocation>
</comment>
<protein>
    <recommendedName>
        <fullName evidence="10 11">Cytochrome b mRNA-processing protein 4</fullName>
    </recommendedName>
</protein>
<evidence type="ECO:0000313" key="14">
    <source>
        <dbReference type="Proteomes" id="UP000008142"/>
    </source>
</evidence>
<gene>
    <name evidence="13" type="ORF">HCEG_09077</name>
</gene>
<dbReference type="InterPro" id="IPR012420">
    <property type="entry name" value="Cbp4"/>
</dbReference>
<keyword evidence="5" id="KW-1133">Transmembrane helix</keyword>
<keyword evidence="3" id="KW-0812">Transmembrane</keyword>
<dbReference type="EMBL" id="DS990644">
    <property type="protein sequence ID" value="EGC49862.1"/>
    <property type="molecule type" value="Genomic_DNA"/>
</dbReference>
<evidence type="ECO:0000256" key="9">
    <source>
        <dbReference type="ARBA" id="ARBA00025413"/>
    </source>
</evidence>
<name>F0UVD5_AJEC8</name>
<evidence type="ECO:0000256" key="7">
    <source>
        <dbReference type="ARBA" id="ARBA00023136"/>
    </source>
</evidence>
<dbReference type="GO" id="GO:0005743">
    <property type="term" value="C:mitochondrial inner membrane"/>
    <property type="evidence" value="ECO:0007669"/>
    <property type="project" value="UniProtKB-SubCell"/>
</dbReference>
<dbReference type="Proteomes" id="UP000008142">
    <property type="component" value="Unassembled WGS sequence"/>
</dbReference>
<evidence type="ECO:0000256" key="4">
    <source>
        <dbReference type="ARBA" id="ARBA00022792"/>
    </source>
</evidence>
<evidence type="ECO:0000256" key="2">
    <source>
        <dbReference type="ARBA" id="ARBA00006780"/>
    </source>
</evidence>
<keyword evidence="4 11" id="KW-0999">Mitochondrion inner membrane</keyword>
<evidence type="ECO:0000313" key="13">
    <source>
        <dbReference type="EMBL" id="EGC49862.1"/>
    </source>
</evidence>
<dbReference type="GO" id="GO:0034551">
    <property type="term" value="P:mitochondrial respiratory chain complex III assembly"/>
    <property type="evidence" value="ECO:0007669"/>
    <property type="project" value="TreeGrafter"/>
</dbReference>
<dbReference type="OrthoDB" id="5576752at2759"/>
<feature type="region of interest" description="Disordered" evidence="12">
    <location>
        <begin position="1"/>
        <end position="20"/>
    </location>
</feature>
<evidence type="ECO:0000256" key="6">
    <source>
        <dbReference type="ARBA" id="ARBA00023128"/>
    </source>
</evidence>
<evidence type="ECO:0000256" key="8">
    <source>
        <dbReference type="ARBA" id="ARBA00023186"/>
    </source>
</evidence>
<dbReference type="VEuPathDB" id="FungiDB:I7I53_06123"/>
<comment type="function">
    <text evidence="9 11">Essential for the assembly of ubiquinol-cytochrome c reductase. It has a direct effect on the correct occurrence of the Rieske protein, core 4, core 5 and apocytochrome b.</text>
</comment>
<reference evidence="14" key="1">
    <citation type="submission" date="2008-07" db="EMBL/GenBank/DDBJ databases">
        <title>Annotation of Ajellomyces capsulatus strain H88.</title>
        <authorList>
            <person name="Champion M."/>
            <person name="Cuomo C."/>
            <person name="Ma L.-J."/>
            <person name="Henn M.R."/>
            <person name="Sil A."/>
            <person name="Goldman B."/>
            <person name="Young S.K."/>
            <person name="Kodira C.D."/>
            <person name="Zeng Q."/>
            <person name="Koehrsen M."/>
            <person name="Alvarado L."/>
            <person name="Berlin A."/>
            <person name="Borenstein D."/>
            <person name="Chen Z."/>
            <person name="Engels R."/>
            <person name="Freedman E."/>
            <person name="Gellesch M."/>
            <person name="Goldberg J."/>
            <person name="Griggs A."/>
            <person name="Gujja S."/>
            <person name="Heiman D."/>
            <person name="Hepburn T."/>
            <person name="Howarth C."/>
            <person name="Jen D."/>
            <person name="Larson L."/>
            <person name="Lewis B."/>
            <person name="Mehta T."/>
            <person name="Park D."/>
            <person name="Pearson M."/>
            <person name="Roberts A."/>
            <person name="Saif S."/>
            <person name="Shea T."/>
            <person name="Shenoy N."/>
            <person name="Sisk P."/>
            <person name="Stolte C."/>
            <person name="Sykes S."/>
            <person name="Walk T."/>
            <person name="White J."/>
            <person name="Yandava C."/>
            <person name="Klein B."/>
            <person name="McEwen J.G."/>
            <person name="Puccia R."/>
            <person name="Goldman G.H."/>
            <person name="Felipe M.S."/>
            <person name="Nino-Vega G."/>
            <person name="San-Blas G."/>
            <person name="Taylor J."/>
            <person name="Mendoza L."/>
            <person name="Galagan J."/>
            <person name="Nusbaum C."/>
            <person name="Birren B."/>
        </authorList>
    </citation>
    <scope>NUCLEOTIDE SEQUENCE [LARGE SCALE GENOMIC DNA]</scope>
    <source>
        <strain evidence="14">H88</strain>
    </source>
</reference>
<organism evidence="14">
    <name type="scientific">Ajellomyces capsulatus (strain H88)</name>
    <name type="common">Darling's disease fungus</name>
    <name type="synonym">Histoplasma capsulatum</name>
    <dbReference type="NCBI Taxonomy" id="544711"/>
    <lineage>
        <taxon>Eukaryota</taxon>
        <taxon>Fungi</taxon>
        <taxon>Dikarya</taxon>
        <taxon>Ascomycota</taxon>
        <taxon>Pezizomycotina</taxon>
        <taxon>Eurotiomycetes</taxon>
        <taxon>Eurotiomycetidae</taxon>
        <taxon>Onygenales</taxon>
        <taxon>Ajellomycetaceae</taxon>
        <taxon>Histoplasma</taxon>
    </lineage>
</organism>